<evidence type="ECO:0000256" key="2">
    <source>
        <dbReference type="ARBA" id="ARBA00022692"/>
    </source>
</evidence>
<comment type="caution">
    <text evidence="7">The sequence shown here is derived from an EMBL/GenBank/DDBJ whole genome shotgun (WGS) entry which is preliminary data.</text>
</comment>
<dbReference type="GO" id="GO:0005886">
    <property type="term" value="C:plasma membrane"/>
    <property type="evidence" value="ECO:0007669"/>
    <property type="project" value="TreeGrafter"/>
</dbReference>
<dbReference type="GO" id="GO:0140268">
    <property type="term" value="C:endoplasmic reticulum-plasma membrane contact site"/>
    <property type="evidence" value="ECO:0007669"/>
    <property type="project" value="TreeGrafter"/>
</dbReference>
<dbReference type="EMBL" id="AZBU02000002">
    <property type="protein sequence ID" value="TKR96213.1"/>
    <property type="molecule type" value="Genomic_DNA"/>
</dbReference>
<dbReference type="STRING" id="34508.A0A4U5PIA5"/>
<dbReference type="PROSITE" id="PS51778">
    <property type="entry name" value="VAST"/>
    <property type="match status" value="1"/>
</dbReference>
<dbReference type="AlphaFoldDB" id="A0A4U5PIA5"/>
<evidence type="ECO:0000256" key="1">
    <source>
        <dbReference type="ARBA" id="ARBA00004167"/>
    </source>
</evidence>
<feature type="compositionally biased region" description="Polar residues" evidence="5">
    <location>
        <begin position="354"/>
        <end position="372"/>
    </location>
</feature>
<dbReference type="PANTHER" id="PTHR23319">
    <property type="entry name" value="GRAM DOMAIN CONTAINING 1B, ISOFORM E"/>
    <property type="match status" value="1"/>
</dbReference>
<dbReference type="CDD" id="cd13220">
    <property type="entry name" value="PH-GRAM_GRAMDC"/>
    <property type="match status" value="1"/>
</dbReference>
<dbReference type="Gene3D" id="2.30.29.30">
    <property type="entry name" value="Pleckstrin-homology domain (PH domain)/Phosphotyrosine-binding domain (PTB)"/>
    <property type="match status" value="1"/>
</dbReference>
<evidence type="ECO:0000256" key="5">
    <source>
        <dbReference type="SAM" id="MobiDB-lite"/>
    </source>
</evidence>
<feature type="compositionally biased region" description="Low complexity" evidence="5">
    <location>
        <begin position="91"/>
        <end position="101"/>
    </location>
</feature>
<feature type="compositionally biased region" description="Pro residues" evidence="5">
    <location>
        <begin position="598"/>
        <end position="607"/>
    </location>
</feature>
<keyword evidence="8" id="KW-1185">Reference proteome</keyword>
<dbReference type="GO" id="GO:0032366">
    <property type="term" value="P:intracellular sterol transport"/>
    <property type="evidence" value="ECO:0007669"/>
    <property type="project" value="TreeGrafter"/>
</dbReference>
<feature type="compositionally biased region" description="Acidic residues" evidence="5">
    <location>
        <begin position="623"/>
        <end position="636"/>
    </location>
</feature>
<dbReference type="Pfam" id="PF02893">
    <property type="entry name" value="GRAM"/>
    <property type="match status" value="1"/>
</dbReference>
<keyword evidence="2" id="KW-0812">Transmembrane</keyword>
<dbReference type="SMART" id="SM00568">
    <property type="entry name" value="GRAM"/>
    <property type="match status" value="1"/>
</dbReference>
<dbReference type="GO" id="GO:0120015">
    <property type="term" value="F:sterol transfer activity"/>
    <property type="evidence" value="ECO:0007669"/>
    <property type="project" value="TreeGrafter"/>
</dbReference>
<evidence type="ECO:0000313" key="8">
    <source>
        <dbReference type="Proteomes" id="UP000298663"/>
    </source>
</evidence>
<organism evidence="7 8">
    <name type="scientific">Steinernema carpocapsae</name>
    <name type="common">Entomopathogenic nematode</name>
    <dbReference type="NCBI Taxonomy" id="34508"/>
    <lineage>
        <taxon>Eukaryota</taxon>
        <taxon>Metazoa</taxon>
        <taxon>Ecdysozoa</taxon>
        <taxon>Nematoda</taxon>
        <taxon>Chromadorea</taxon>
        <taxon>Rhabditida</taxon>
        <taxon>Tylenchina</taxon>
        <taxon>Panagrolaimomorpha</taxon>
        <taxon>Strongyloidoidea</taxon>
        <taxon>Steinernematidae</taxon>
        <taxon>Steinernema</taxon>
    </lineage>
</organism>
<accession>A0A4U5PIA5</accession>
<feature type="compositionally biased region" description="Low complexity" evidence="5">
    <location>
        <begin position="373"/>
        <end position="390"/>
    </location>
</feature>
<evidence type="ECO:0000256" key="3">
    <source>
        <dbReference type="ARBA" id="ARBA00022989"/>
    </source>
</evidence>
<dbReference type="PANTHER" id="PTHR23319:SF4">
    <property type="entry name" value="GRAM DOMAIN CONTAINING 1B, ISOFORM E"/>
    <property type="match status" value="1"/>
</dbReference>
<evidence type="ECO:0000259" key="6">
    <source>
        <dbReference type="PROSITE" id="PS51778"/>
    </source>
</evidence>
<dbReference type="GO" id="GO:0032934">
    <property type="term" value="F:sterol binding"/>
    <property type="evidence" value="ECO:0007669"/>
    <property type="project" value="TreeGrafter"/>
</dbReference>
<feature type="domain" description="VASt" evidence="6">
    <location>
        <begin position="644"/>
        <end position="838"/>
    </location>
</feature>
<comment type="subcellular location">
    <subcellularLocation>
        <location evidence="1">Membrane</location>
        <topology evidence="1">Single-pass membrane protein</topology>
    </subcellularLocation>
</comment>
<dbReference type="OrthoDB" id="2162691at2759"/>
<proteinExistence type="predicted"/>
<dbReference type="InterPro" id="IPR004182">
    <property type="entry name" value="GRAM"/>
</dbReference>
<dbReference type="InterPro" id="IPR031968">
    <property type="entry name" value="VASt"/>
</dbReference>
<sequence length="898" mass="100979">MLVRRGDKEFNGNYSLYLLQETVTLSRVTLRTQLNLTLVHCVTDLMPTGATTEISRGIANLSNTIANDSIVQWSISKKIRDVFKTDKESSPKSSPNLSPDSNPDPEAPDTNDPNRRLGKRTRRHASISERSLTFRYDHGFTHLKFADLNVHRSKYQLRASFLKFLRRYGVRIRVPRQQRAPHARKPARKLSLRPSAEWIGPMPAPKPAPSLDSKDDAKFEIVSKLNMESRVYPKEMYPVAPARKRKIDLRWGQARPPVRIRVFPDDVESGGPGWEQKIRDILMVDPTDETVSGAVQDPLYNSTTLTACTSTGQNHLTPPRSLPLTSLLRRSVDSAYSDGFTPISPGEDHRPNMIFTNKKSGSTDSPKTPFSRSSGIKGSRASTSSSSMSSVDIEPVSPMDPNATTIVPPPRKKERAVKKQNFGDSIKNFIKPTIDQRSQQFHKIFKGLVSTQETFVASYSCALQREILAQGRIYLSNVNIAFIANILGWETKQVIRFTDVVSIKRAKTAKIFANSIEIVTKDQTKHFFASFANREKSFVLMYRLWQMIASDVPPNGIICSDYKLLPPVYEMGRDQLDVDVGGANALELDRTTSMLFEPPTPSEPPTPDVSSIPDTEFPNPSLEDQDTASEADENEETNCTCNHEGKLYLDNVYEIPCEQLKSIMFGSTPWFYLYAAYMKNHSVHNKIINNIGPPSTFRCTPWQTLTTKENGRNVTKTTCVVTYTMTVNFSMTMRQIDVHEELELVKMFPKGNQGFKVIKETKNSGAPYTDCFVVNTSYCVTRISKTQSRLKVHGAMKFVKAAPWGPIKGYMEKSTDAGLAERYRALDYCLLEDIKNNMEASSSITAQIEPEPEVLSSEDESELPDNRDRTLTSAMAKEGPPQPQKDEEPVLRRGNLLL</sequence>
<reference evidence="7 8" key="2">
    <citation type="journal article" date="2019" name="G3 (Bethesda)">
        <title>Hybrid Assembly of the Genome of the Entomopathogenic Nematode Steinernema carpocapsae Identifies the X-Chromosome.</title>
        <authorList>
            <person name="Serra L."/>
            <person name="Macchietto M."/>
            <person name="Macias-Munoz A."/>
            <person name="McGill C.J."/>
            <person name="Rodriguez I.M."/>
            <person name="Rodriguez B."/>
            <person name="Murad R."/>
            <person name="Mortazavi A."/>
        </authorList>
    </citation>
    <scope>NUCLEOTIDE SEQUENCE [LARGE SCALE GENOMIC DNA]</scope>
    <source>
        <strain evidence="7 8">ALL</strain>
    </source>
</reference>
<feature type="compositionally biased region" description="Acidic residues" evidence="5">
    <location>
        <begin position="850"/>
        <end position="863"/>
    </location>
</feature>
<feature type="region of interest" description="Disordered" evidence="5">
    <location>
        <begin position="84"/>
        <end position="124"/>
    </location>
</feature>
<dbReference type="Proteomes" id="UP000298663">
    <property type="component" value="Unassembled WGS sequence"/>
</dbReference>
<feature type="region of interest" description="Disordered" evidence="5">
    <location>
        <begin position="338"/>
        <end position="417"/>
    </location>
</feature>
<dbReference type="InterPro" id="IPR011993">
    <property type="entry name" value="PH-like_dom_sf"/>
</dbReference>
<dbReference type="GO" id="GO:0005789">
    <property type="term" value="C:endoplasmic reticulum membrane"/>
    <property type="evidence" value="ECO:0007669"/>
    <property type="project" value="UniProtKB-ARBA"/>
</dbReference>
<gene>
    <name evidence="7" type="ORF">L596_010266</name>
</gene>
<keyword evidence="3" id="KW-1133">Transmembrane helix</keyword>
<name>A0A4U5PIA5_STECR</name>
<keyword evidence="4" id="KW-0472">Membrane</keyword>
<evidence type="ECO:0000313" key="7">
    <source>
        <dbReference type="EMBL" id="TKR96213.1"/>
    </source>
</evidence>
<feature type="region of interest" description="Disordered" evidence="5">
    <location>
        <begin position="594"/>
        <end position="637"/>
    </location>
</feature>
<reference evidence="7 8" key="1">
    <citation type="journal article" date="2015" name="Genome Biol.">
        <title>Comparative genomics of Steinernema reveals deeply conserved gene regulatory networks.</title>
        <authorList>
            <person name="Dillman A.R."/>
            <person name="Macchietto M."/>
            <person name="Porter C.F."/>
            <person name="Rogers A."/>
            <person name="Williams B."/>
            <person name="Antoshechkin I."/>
            <person name="Lee M.M."/>
            <person name="Goodwin Z."/>
            <person name="Lu X."/>
            <person name="Lewis E.E."/>
            <person name="Goodrich-Blair H."/>
            <person name="Stock S.P."/>
            <person name="Adams B.J."/>
            <person name="Sternberg P.W."/>
            <person name="Mortazavi A."/>
        </authorList>
    </citation>
    <scope>NUCLEOTIDE SEQUENCE [LARGE SCALE GENOMIC DNA]</scope>
    <source>
        <strain evidence="7 8">ALL</strain>
    </source>
</reference>
<feature type="region of interest" description="Disordered" evidence="5">
    <location>
        <begin position="845"/>
        <end position="898"/>
    </location>
</feature>
<protein>
    <recommendedName>
        <fullName evidence="6">VASt domain-containing protein</fullName>
    </recommendedName>
</protein>
<evidence type="ECO:0000256" key="4">
    <source>
        <dbReference type="ARBA" id="ARBA00023136"/>
    </source>
</evidence>
<dbReference type="Pfam" id="PF16016">
    <property type="entry name" value="VASt"/>
    <property type="match status" value="1"/>
</dbReference>
<dbReference type="InterPro" id="IPR051482">
    <property type="entry name" value="Cholesterol_transport"/>
</dbReference>